<evidence type="ECO:0000259" key="4">
    <source>
        <dbReference type="PROSITE" id="PS50003"/>
    </source>
</evidence>
<organism evidence="6 7">
    <name type="scientific">Canavalia gladiata</name>
    <name type="common">Sword bean</name>
    <name type="synonym">Dolichos gladiatus</name>
    <dbReference type="NCBI Taxonomy" id="3824"/>
    <lineage>
        <taxon>Eukaryota</taxon>
        <taxon>Viridiplantae</taxon>
        <taxon>Streptophyta</taxon>
        <taxon>Embryophyta</taxon>
        <taxon>Tracheophyta</taxon>
        <taxon>Spermatophyta</taxon>
        <taxon>Magnoliopsida</taxon>
        <taxon>eudicotyledons</taxon>
        <taxon>Gunneridae</taxon>
        <taxon>Pentapetalae</taxon>
        <taxon>rosids</taxon>
        <taxon>fabids</taxon>
        <taxon>Fabales</taxon>
        <taxon>Fabaceae</taxon>
        <taxon>Papilionoideae</taxon>
        <taxon>50 kb inversion clade</taxon>
        <taxon>NPAAA clade</taxon>
        <taxon>indigoferoid/millettioid clade</taxon>
        <taxon>Phaseoleae</taxon>
        <taxon>Canavalia</taxon>
    </lineage>
</organism>
<feature type="domain" description="START" evidence="5">
    <location>
        <begin position="299"/>
        <end position="473"/>
    </location>
</feature>
<dbReference type="Gene3D" id="3.30.530.20">
    <property type="match status" value="1"/>
</dbReference>
<dbReference type="PANTHER" id="PTHR12136">
    <property type="entry name" value="ENHANCED DISEASE RESISTANCE-RELATED"/>
    <property type="match status" value="1"/>
</dbReference>
<dbReference type="Pfam" id="PF07059">
    <property type="entry name" value="EDR2_C"/>
    <property type="match status" value="1"/>
</dbReference>
<dbReference type="InterPro" id="IPR023393">
    <property type="entry name" value="START-like_dom_sf"/>
</dbReference>
<dbReference type="InterPro" id="IPR001849">
    <property type="entry name" value="PH_domain"/>
</dbReference>
<dbReference type="EMBL" id="JAYMYQ010000003">
    <property type="protein sequence ID" value="KAK7343852.1"/>
    <property type="molecule type" value="Genomic_DNA"/>
</dbReference>
<keyword evidence="3" id="KW-1133">Transmembrane helix</keyword>
<evidence type="ECO:0000259" key="5">
    <source>
        <dbReference type="PROSITE" id="PS50848"/>
    </source>
</evidence>
<dbReference type="GO" id="GO:0008289">
    <property type="term" value="F:lipid binding"/>
    <property type="evidence" value="ECO:0007669"/>
    <property type="project" value="InterPro"/>
</dbReference>
<name>A0AAN9M1Z3_CANGL</name>
<dbReference type="InterPro" id="IPR045096">
    <property type="entry name" value="EDR2-like"/>
</dbReference>
<dbReference type="PROSITE" id="PS50003">
    <property type="entry name" value="PH_DOMAIN"/>
    <property type="match status" value="1"/>
</dbReference>
<dbReference type="AlphaFoldDB" id="A0AAN9M1Z3"/>
<evidence type="ECO:0000313" key="6">
    <source>
        <dbReference type="EMBL" id="KAK7343852.1"/>
    </source>
</evidence>
<dbReference type="CDD" id="cd00821">
    <property type="entry name" value="PH"/>
    <property type="match status" value="1"/>
</dbReference>
<evidence type="ECO:0000256" key="2">
    <source>
        <dbReference type="ARBA" id="ARBA00022824"/>
    </source>
</evidence>
<comment type="subcellular location">
    <subcellularLocation>
        <location evidence="1">Endoplasmic reticulum</location>
    </subcellularLocation>
</comment>
<dbReference type="InterPro" id="IPR011993">
    <property type="entry name" value="PH-like_dom_sf"/>
</dbReference>
<dbReference type="Gene3D" id="2.30.29.30">
    <property type="entry name" value="Pleckstrin-homology domain (PH domain)/Phosphotyrosine-binding domain (PTB)"/>
    <property type="match status" value="1"/>
</dbReference>
<dbReference type="CDD" id="cd00177">
    <property type="entry name" value="START"/>
    <property type="match status" value="1"/>
</dbReference>
<keyword evidence="3" id="KW-0812">Transmembrane</keyword>
<reference evidence="6 7" key="1">
    <citation type="submission" date="2024-01" db="EMBL/GenBank/DDBJ databases">
        <title>The genomes of 5 underutilized Papilionoideae crops provide insights into root nodulation and disease resistanc.</title>
        <authorList>
            <person name="Jiang F."/>
        </authorList>
    </citation>
    <scope>NUCLEOTIDE SEQUENCE [LARGE SCALE GENOMIC DNA]</scope>
    <source>
        <strain evidence="6">LVBAO_FW01</strain>
        <tissue evidence="6">Leaves</tissue>
    </source>
</reference>
<comment type="caution">
    <text evidence="6">The sequence shown here is derived from an EMBL/GenBank/DDBJ whole genome shotgun (WGS) entry which is preliminary data.</text>
</comment>
<evidence type="ECO:0000256" key="3">
    <source>
        <dbReference type="SAM" id="Phobius"/>
    </source>
</evidence>
<keyword evidence="3" id="KW-0472">Membrane</keyword>
<dbReference type="GO" id="GO:0005783">
    <property type="term" value="C:endoplasmic reticulum"/>
    <property type="evidence" value="ECO:0007669"/>
    <property type="project" value="UniProtKB-SubCell"/>
</dbReference>
<dbReference type="PANTHER" id="PTHR12136:SF103">
    <property type="entry name" value="PROTEIN ENHANCED DISEASE RESISTANCE 2-LIKE"/>
    <property type="match status" value="1"/>
</dbReference>
<dbReference type="FunFam" id="3.30.530.20:FF:000068">
    <property type="entry name" value="Pleckstrin homology (PH) and lipid-binding START domains-containing protein"/>
    <property type="match status" value="1"/>
</dbReference>
<feature type="transmembrane region" description="Helical" evidence="3">
    <location>
        <begin position="41"/>
        <end position="63"/>
    </location>
</feature>
<dbReference type="SMART" id="SM00233">
    <property type="entry name" value="PH"/>
    <property type="match status" value="1"/>
</dbReference>
<keyword evidence="7" id="KW-1185">Reference proteome</keyword>
<keyword evidence="2" id="KW-0256">Endoplasmic reticulum</keyword>
<evidence type="ECO:0000313" key="7">
    <source>
        <dbReference type="Proteomes" id="UP001367508"/>
    </source>
</evidence>
<dbReference type="Pfam" id="PF01852">
    <property type="entry name" value="START"/>
    <property type="match status" value="1"/>
</dbReference>
<dbReference type="Proteomes" id="UP001367508">
    <property type="component" value="Unassembled WGS sequence"/>
</dbReference>
<dbReference type="PROSITE" id="PS50848">
    <property type="entry name" value="START"/>
    <property type="match status" value="1"/>
</dbReference>
<dbReference type="InterPro" id="IPR002913">
    <property type="entry name" value="START_lipid-bd_dom"/>
</dbReference>
<dbReference type="Pfam" id="PF00169">
    <property type="entry name" value="PH"/>
    <property type="match status" value="1"/>
</dbReference>
<dbReference type="SUPFAM" id="SSF50729">
    <property type="entry name" value="PH domain-like"/>
    <property type="match status" value="1"/>
</dbReference>
<dbReference type="SMART" id="SM00234">
    <property type="entry name" value="START"/>
    <property type="match status" value="1"/>
</dbReference>
<dbReference type="SUPFAM" id="SSF55961">
    <property type="entry name" value="Bet v1-like"/>
    <property type="match status" value="1"/>
</dbReference>
<gene>
    <name evidence="6" type="ORF">VNO77_12931</name>
</gene>
<sequence>MFYLNVILSNQYTNRNEQKVGKAYLCYHFVKKTRRTEMKNLLVSGTFNVVSPTGFCFLALLLYDKTVKNTSTCLYNDDVFLVGTEEDEGRRKKKKNNNKDHWHCHSNFDSLNPFRGFRGSHHRRLLPYLRQRVRGEMEGWLYLVRSYRFGQNYYRKRYFILKDNVLRSFKTKPSSQLEEPIRSAMIESGIRVNDYGRESFNRKVLFLFVVYNASNQSDKLKLGASSSEEAAKWIRSLQDAALKECPIPVKKFVAGHRKRRSSLRNGGTKSTDWKYSEINFQSSIFSEAMTSDVIAPSPWKIFGCQNGLRMFKEAKDWDSHGKHWGDHQAIMAVGVVDGTSEAIFNTLMCLDPSRSEWDFCVYRGNVVEHLDGHTDIVHLLLYNDWLPWGMKPRDLLLRRYWRREDDGTYVILYDSVYHSKCGPKRGYVRACLKSGGFVVTPVNKGTQSIVKQMLAIDWKFWKLYLRPASARSITIRMLERIAALRELFRAKEGNCSSSSITMTRDIGLPLGENEDIKTEVPQENNKIEELTVLKDEVDVEPSGRTSLMGLNDSDEFFDVPESTDYDHFENEWHSDLDSDSLAMSHPRISSAAAGLVKKLHELTVQKKGYMDLQQEAAREESASYSFGTTLQKDSSCTLPCTWAASDPSLFLVRGENYLQDSQKVKAKGTRMQLVGADWLTSDTREDDLSGRPGSIVQQSAAKGGSEFFFVVNIQVPGSPTYSLALYYMMETPLEDNPLLQSFVEGDDAYRNSRFKLIPYISKGSWIVKQSVGKKACLVGQALEILYFRGKNYLELDIDVGSSTVARGVISLVLGYLNNLVVEMAFLIQGNTQDELPEVLLGTCRLNHMDASKAFVVKP</sequence>
<evidence type="ECO:0000256" key="1">
    <source>
        <dbReference type="ARBA" id="ARBA00004240"/>
    </source>
</evidence>
<feature type="domain" description="PH" evidence="4">
    <location>
        <begin position="134"/>
        <end position="242"/>
    </location>
</feature>
<accession>A0AAN9M1Z3</accession>
<evidence type="ECO:0008006" key="8">
    <source>
        <dbReference type="Google" id="ProtNLM"/>
    </source>
</evidence>
<proteinExistence type="predicted"/>
<dbReference type="InterPro" id="IPR009769">
    <property type="entry name" value="EDR2_C"/>
</dbReference>
<protein>
    <recommendedName>
        <fullName evidence="8">Protein ENHANCED DISEASE RESISTANCE 2-like</fullName>
    </recommendedName>
</protein>